<evidence type="ECO:0000313" key="2">
    <source>
        <dbReference type="Proteomes" id="UP000177507"/>
    </source>
</evidence>
<dbReference type="STRING" id="1802668.A2831_03655"/>
<evidence type="ECO:0000313" key="1">
    <source>
        <dbReference type="EMBL" id="OGN05736.1"/>
    </source>
</evidence>
<protein>
    <submittedName>
        <fullName evidence="1">Uncharacterized protein</fullName>
    </submittedName>
</protein>
<dbReference type="EMBL" id="MGJI01000004">
    <property type="protein sequence ID" value="OGN05736.1"/>
    <property type="molecule type" value="Genomic_DNA"/>
</dbReference>
<sequence>MNTKKFEIIGKDLSNEERGVFSERVREGIIKSEERLDGELEKTELEIKMVGLINKYLKQELAGLDLEYEEVRPNQLHVFSPESFEKHFPGLHYNAFYHSANDQIYIRRGTQANELEYFKQVFHETIHLVSFHKFLVDKKSDRTGTYRLGYANTDPRLESDTFSGLNEAVVDKIAMDATFKNNKEIISTLEADKDKQTVTTWYPRQLEVLDIILRKVAAVSGEDIVEVWKKFKYGEFHGNMMYLRNIEKALGKGGLRIIAMLPAGRSPDELSLIKDIMGYLNIDDKKSREKMAQQILDKNLEKQLVRVGSVRLGSLQTK</sequence>
<gene>
    <name evidence="1" type="ORF">A2831_03655</name>
</gene>
<dbReference type="Proteomes" id="UP000177507">
    <property type="component" value="Unassembled WGS sequence"/>
</dbReference>
<reference evidence="1 2" key="1">
    <citation type="journal article" date="2016" name="Nat. Commun.">
        <title>Thousands of microbial genomes shed light on interconnected biogeochemical processes in an aquifer system.</title>
        <authorList>
            <person name="Anantharaman K."/>
            <person name="Brown C.T."/>
            <person name="Hug L.A."/>
            <person name="Sharon I."/>
            <person name="Castelle C.J."/>
            <person name="Probst A.J."/>
            <person name="Thomas B.C."/>
            <person name="Singh A."/>
            <person name="Wilkins M.J."/>
            <person name="Karaoz U."/>
            <person name="Brodie E.L."/>
            <person name="Williams K.H."/>
            <person name="Hubbard S.S."/>
            <person name="Banfield J.F."/>
        </authorList>
    </citation>
    <scope>NUCLEOTIDE SEQUENCE [LARGE SCALE GENOMIC DNA]</scope>
</reference>
<proteinExistence type="predicted"/>
<name>A0A1F8F0D3_9BACT</name>
<comment type="caution">
    <text evidence="1">The sequence shown here is derived from an EMBL/GenBank/DDBJ whole genome shotgun (WGS) entry which is preliminary data.</text>
</comment>
<accession>A0A1F8F0D3</accession>
<dbReference type="AlphaFoldDB" id="A0A1F8F0D3"/>
<organism evidence="1 2">
    <name type="scientific">Candidatus Yanofskybacteria bacterium RIFCSPHIGHO2_01_FULL_44_17</name>
    <dbReference type="NCBI Taxonomy" id="1802668"/>
    <lineage>
        <taxon>Bacteria</taxon>
        <taxon>Candidatus Yanofskyibacteriota</taxon>
    </lineage>
</organism>